<dbReference type="EMBL" id="CACVBM020001061">
    <property type="protein sequence ID" value="CAA7027789.1"/>
    <property type="molecule type" value="Genomic_DNA"/>
</dbReference>
<comment type="caution">
    <text evidence="3">The sequence shown here is derived from an EMBL/GenBank/DDBJ whole genome shotgun (WGS) entry which is preliminary data.</text>
</comment>
<dbReference type="OrthoDB" id="1092420at2759"/>
<sequence>MASGESPVIDFDVLMPSSGRRMDSIGESTLSPSINLTTEDLQGMKSSSPSPLNPPKLTELPSSTLSPDPRWPLLNRWSTKPSPPLAVTEQHSAKGASNSGDSSPKTVVPDTAPPISSVPLITTIKPVISKGAWDKPLVMHSAHFHQTTEPLQVPLSSHSQWPALSDRNKGTSKNRLHTESFKKSARDSSESEAELALLKAHSKDYPWAAKMNPSTRNLHRVTIPEYMDDGTPKVRIPSHVLLGGVENQKEYVVGQFSRCSAPSRGQIQAIVSMIWGRKCQIFIRKLGESTYLFHIPHESTRNWVIQRGLWHIDDCLMFVSPWSPTETISIPEITTIPVLGNRC</sequence>
<feature type="region of interest" description="Disordered" evidence="1">
    <location>
        <begin position="1"/>
        <end position="116"/>
    </location>
</feature>
<dbReference type="Proteomes" id="UP000467841">
    <property type="component" value="Unassembled WGS sequence"/>
</dbReference>
<evidence type="ECO:0000256" key="1">
    <source>
        <dbReference type="SAM" id="MobiDB-lite"/>
    </source>
</evidence>
<feature type="compositionally biased region" description="Basic and acidic residues" evidence="1">
    <location>
        <begin position="176"/>
        <end position="187"/>
    </location>
</feature>
<keyword evidence="4" id="KW-1185">Reference proteome</keyword>
<dbReference type="Pfam" id="PF14111">
    <property type="entry name" value="DUF4283"/>
    <property type="match status" value="1"/>
</dbReference>
<reference evidence="3" key="1">
    <citation type="submission" date="2020-01" db="EMBL/GenBank/DDBJ databases">
        <authorList>
            <person name="Mishra B."/>
        </authorList>
    </citation>
    <scope>NUCLEOTIDE SEQUENCE [LARGE SCALE GENOMIC DNA]</scope>
</reference>
<evidence type="ECO:0000313" key="3">
    <source>
        <dbReference type="EMBL" id="CAA7027789.1"/>
    </source>
</evidence>
<feature type="compositionally biased region" description="Polar residues" evidence="1">
    <location>
        <begin position="26"/>
        <end position="40"/>
    </location>
</feature>
<proteinExistence type="predicted"/>
<feature type="domain" description="DUF4283" evidence="2">
    <location>
        <begin position="246"/>
        <end position="327"/>
    </location>
</feature>
<organism evidence="3 4">
    <name type="scientific">Microthlaspi erraticum</name>
    <dbReference type="NCBI Taxonomy" id="1685480"/>
    <lineage>
        <taxon>Eukaryota</taxon>
        <taxon>Viridiplantae</taxon>
        <taxon>Streptophyta</taxon>
        <taxon>Embryophyta</taxon>
        <taxon>Tracheophyta</taxon>
        <taxon>Spermatophyta</taxon>
        <taxon>Magnoliopsida</taxon>
        <taxon>eudicotyledons</taxon>
        <taxon>Gunneridae</taxon>
        <taxon>Pentapetalae</taxon>
        <taxon>rosids</taxon>
        <taxon>malvids</taxon>
        <taxon>Brassicales</taxon>
        <taxon>Brassicaceae</taxon>
        <taxon>Coluteocarpeae</taxon>
        <taxon>Microthlaspi</taxon>
    </lineage>
</organism>
<dbReference type="InterPro" id="IPR025558">
    <property type="entry name" value="DUF4283"/>
</dbReference>
<evidence type="ECO:0000259" key="2">
    <source>
        <dbReference type="Pfam" id="PF14111"/>
    </source>
</evidence>
<feature type="compositionally biased region" description="Polar residues" evidence="1">
    <location>
        <begin position="95"/>
        <end position="105"/>
    </location>
</feature>
<dbReference type="AlphaFoldDB" id="A0A6D2IRQ3"/>
<evidence type="ECO:0000313" key="4">
    <source>
        <dbReference type="Proteomes" id="UP000467841"/>
    </source>
</evidence>
<dbReference type="InterPro" id="IPR040256">
    <property type="entry name" value="At4g02000-like"/>
</dbReference>
<feature type="region of interest" description="Disordered" evidence="1">
    <location>
        <begin position="155"/>
        <end position="187"/>
    </location>
</feature>
<protein>
    <recommendedName>
        <fullName evidence="2">DUF4283 domain-containing protein</fullName>
    </recommendedName>
</protein>
<dbReference type="PANTHER" id="PTHR31286">
    <property type="entry name" value="GLYCINE-RICH CELL WALL STRUCTURAL PROTEIN 1.8-LIKE"/>
    <property type="match status" value="1"/>
</dbReference>
<gene>
    <name evidence="3" type="ORF">MERR_LOCUS15024</name>
</gene>
<name>A0A6D2IRQ3_9BRAS</name>
<dbReference type="PANTHER" id="PTHR31286:SF63">
    <property type="entry name" value="DUF4283 DOMAIN-CONTAINING PROTEIN"/>
    <property type="match status" value="1"/>
</dbReference>
<accession>A0A6D2IRQ3</accession>